<name>A0ABU8CCR4_9HYPH</name>
<gene>
    <name evidence="1" type="ORF">V8Q02_01025</name>
</gene>
<evidence type="ECO:0008006" key="3">
    <source>
        <dbReference type="Google" id="ProtNLM"/>
    </source>
</evidence>
<evidence type="ECO:0000313" key="1">
    <source>
        <dbReference type="EMBL" id="MEI1246611.1"/>
    </source>
</evidence>
<evidence type="ECO:0000313" key="2">
    <source>
        <dbReference type="Proteomes" id="UP001531129"/>
    </source>
</evidence>
<keyword evidence="2" id="KW-1185">Reference proteome</keyword>
<reference evidence="1 2" key="1">
    <citation type="submission" date="2024-01" db="EMBL/GenBank/DDBJ databases">
        <title>Draft genome sequences of three bacterial strains isolated from Acacia saligna represent a potential new species within the genus Rhizobium.</title>
        <authorList>
            <person name="Tambong J.T."/>
            <person name="Mnasri B."/>
        </authorList>
    </citation>
    <scope>NUCLEOTIDE SEQUENCE [LARGE SCALE GENOMIC DNA]</scope>
    <source>
        <strain evidence="1 2">1AS12I</strain>
    </source>
</reference>
<dbReference type="EMBL" id="JBAMYC010000001">
    <property type="protein sequence ID" value="MEI1246611.1"/>
    <property type="molecule type" value="Genomic_DNA"/>
</dbReference>
<organism evidence="1 2">
    <name type="scientific">Rhizobium aouanii</name>
    <dbReference type="NCBI Taxonomy" id="3118145"/>
    <lineage>
        <taxon>Bacteria</taxon>
        <taxon>Pseudomonadati</taxon>
        <taxon>Pseudomonadota</taxon>
        <taxon>Alphaproteobacteria</taxon>
        <taxon>Hyphomicrobiales</taxon>
        <taxon>Rhizobiaceae</taxon>
        <taxon>Rhizobium/Agrobacterium group</taxon>
        <taxon>Rhizobium</taxon>
    </lineage>
</organism>
<dbReference type="RefSeq" id="WP_335910505.1">
    <property type="nucleotide sequence ID" value="NZ_JBAMYB010000001.1"/>
</dbReference>
<dbReference type="Proteomes" id="UP001531129">
    <property type="component" value="Unassembled WGS sequence"/>
</dbReference>
<comment type="caution">
    <text evidence="1">The sequence shown here is derived from an EMBL/GenBank/DDBJ whole genome shotgun (WGS) entry which is preliminary data.</text>
</comment>
<accession>A0ABU8CCR4</accession>
<protein>
    <recommendedName>
        <fullName evidence="3">Restriction system protein Mrr-like N-terminal domain-containing protein</fullName>
    </recommendedName>
</protein>
<proteinExistence type="predicted"/>
<sequence>MKTTLGELMSAVQGLTTESEISEAVLKILAGLPSGKATFRHLIREIPNFVKLTPADHAVSETRPNEHVWEQRVRNISSHRKSEKNYIAAGYLVKVNGGLQITELGRQHAKKI</sequence>